<comment type="similarity">
    <text evidence="2">Belongs to the rad1 family.</text>
</comment>
<gene>
    <name evidence="6" type="ORF">TCAL_04389</name>
</gene>
<dbReference type="GO" id="GO:0030896">
    <property type="term" value="C:checkpoint clamp complex"/>
    <property type="evidence" value="ECO:0007669"/>
    <property type="project" value="TreeGrafter"/>
</dbReference>
<evidence type="ECO:0000256" key="3">
    <source>
        <dbReference type="ARBA" id="ARBA00022763"/>
    </source>
</evidence>
<dbReference type="PRINTS" id="PR01245">
    <property type="entry name" value="RAD1REC1"/>
</dbReference>
<dbReference type="CDD" id="cd00577">
    <property type="entry name" value="PCNA"/>
    <property type="match status" value="1"/>
</dbReference>
<dbReference type="InterPro" id="IPR003021">
    <property type="entry name" value="Rad1_Rec1_Rad17"/>
</dbReference>
<evidence type="ECO:0000256" key="5">
    <source>
        <dbReference type="ARBA" id="ARBA00023242"/>
    </source>
</evidence>
<organism evidence="6 7">
    <name type="scientific">Tigriopus californicus</name>
    <name type="common">Marine copepod</name>
    <dbReference type="NCBI Taxonomy" id="6832"/>
    <lineage>
        <taxon>Eukaryota</taxon>
        <taxon>Metazoa</taxon>
        <taxon>Ecdysozoa</taxon>
        <taxon>Arthropoda</taxon>
        <taxon>Crustacea</taxon>
        <taxon>Multicrustacea</taxon>
        <taxon>Hexanauplia</taxon>
        <taxon>Copepoda</taxon>
        <taxon>Harpacticoida</taxon>
        <taxon>Harpacticidae</taxon>
        <taxon>Tigriopus</taxon>
    </lineage>
</organism>
<keyword evidence="7" id="KW-1185">Reference proteome</keyword>
<dbReference type="EMBL" id="VCGU01000459">
    <property type="protein sequence ID" value="TRY61822.1"/>
    <property type="molecule type" value="Genomic_DNA"/>
</dbReference>
<reference evidence="6 7" key="1">
    <citation type="journal article" date="2018" name="Nat. Ecol. Evol.">
        <title>Genomic signatures of mitonuclear coevolution across populations of Tigriopus californicus.</title>
        <authorList>
            <person name="Barreto F.S."/>
            <person name="Watson E.T."/>
            <person name="Lima T.G."/>
            <person name="Willett C.S."/>
            <person name="Edmands S."/>
            <person name="Li W."/>
            <person name="Burton R.S."/>
        </authorList>
    </citation>
    <scope>NUCLEOTIDE SEQUENCE [LARGE SCALE GENOMIC DNA]</scope>
    <source>
        <strain evidence="6 7">San Diego</strain>
    </source>
</reference>
<proteinExistence type="inferred from homology"/>
<evidence type="ECO:0008006" key="8">
    <source>
        <dbReference type="Google" id="ProtNLM"/>
    </source>
</evidence>
<dbReference type="GO" id="GO:0006281">
    <property type="term" value="P:DNA repair"/>
    <property type="evidence" value="ECO:0007669"/>
    <property type="project" value="UniProtKB-KW"/>
</dbReference>
<keyword evidence="5" id="KW-0539">Nucleus</keyword>
<dbReference type="InterPro" id="IPR003011">
    <property type="entry name" value="Cell_cycle_checkpoint_Rad1"/>
</dbReference>
<dbReference type="GO" id="GO:0000077">
    <property type="term" value="P:DNA damage checkpoint signaling"/>
    <property type="evidence" value="ECO:0007669"/>
    <property type="project" value="InterPro"/>
</dbReference>
<protein>
    <recommendedName>
        <fullName evidence="8">Checkpoint protein</fullName>
    </recommendedName>
</protein>
<comment type="subcellular location">
    <subcellularLocation>
        <location evidence="1">Nucleus</location>
    </subcellularLocation>
</comment>
<evidence type="ECO:0000256" key="1">
    <source>
        <dbReference type="ARBA" id="ARBA00004123"/>
    </source>
</evidence>
<sequence length="271" mass="30699">MVSSVDAGVSLVEAKMSDCKTFALFLKHLHFHEDLCFIFTQHGIKLTTEDSKIFQANAFLQKELFRDYQWHSSLEDGQEIAFDLDLPSLLDAISLFGGTTASLYLRYLEGRPLQVWLEDQGVVVEVHVKVRRPWEPVDFNFVKAAISAKILFAAEHMKEILGDLDGLSEYVEIKIHQERALFQLKTKSAIGDCTIEIPESSELISHFSANEDVEMTYKAFLLKQAFKPVAAAEKVSFRVSPDGLLCIQYMIRMGEVKSFLEFICCPSETSD</sequence>
<dbReference type="AlphaFoldDB" id="A0A553N8Q6"/>
<keyword evidence="3" id="KW-0227">DNA damage</keyword>
<dbReference type="SUPFAM" id="SSF55979">
    <property type="entry name" value="DNA clamp"/>
    <property type="match status" value="1"/>
</dbReference>
<dbReference type="Proteomes" id="UP000318571">
    <property type="component" value="Chromosome 8"/>
</dbReference>
<evidence type="ECO:0000313" key="6">
    <source>
        <dbReference type="EMBL" id="TRY61822.1"/>
    </source>
</evidence>
<dbReference type="Pfam" id="PF02144">
    <property type="entry name" value="Rad1"/>
    <property type="match status" value="1"/>
</dbReference>
<evidence type="ECO:0000256" key="4">
    <source>
        <dbReference type="ARBA" id="ARBA00023204"/>
    </source>
</evidence>
<dbReference type="STRING" id="6832.A0A553N8Q6"/>
<dbReference type="PANTHER" id="PTHR10870:SF0">
    <property type="entry name" value="CELL CYCLE CHECKPOINT PROTEIN RAD1"/>
    <property type="match status" value="1"/>
</dbReference>
<evidence type="ECO:0000256" key="2">
    <source>
        <dbReference type="ARBA" id="ARBA00010991"/>
    </source>
</evidence>
<dbReference type="PANTHER" id="PTHR10870">
    <property type="entry name" value="CELL CYCLE CHECKPOINT PROTEIN RAD1"/>
    <property type="match status" value="1"/>
</dbReference>
<dbReference type="InterPro" id="IPR046938">
    <property type="entry name" value="DNA_clamp_sf"/>
</dbReference>
<keyword evidence="4" id="KW-0234">DNA repair</keyword>
<name>A0A553N8Q6_TIGCA</name>
<accession>A0A553N8Q6</accession>
<dbReference type="PRINTS" id="PR01246">
    <property type="entry name" value="RAD1REPAIR"/>
</dbReference>
<dbReference type="OrthoDB" id="337581at2759"/>
<dbReference type="Gene3D" id="3.70.10.10">
    <property type="match status" value="1"/>
</dbReference>
<evidence type="ECO:0000313" key="7">
    <source>
        <dbReference type="Proteomes" id="UP000318571"/>
    </source>
</evidence>
<comment type="caution">
    <text evidence="6">The sequence shown here is derived from an EMBL/GenBank/DDBJ whole genome shotgun (WGS) entry which is preliminary data.</text>
</comment>
<dbReference type="OMA" id="WSQAYKF"/>